<feature type="domain" description="Bacteriophage T4 Gp32 single-stranded DNA-binding" evidence="2">
    <location>
        <begin position="29"/>
        <end position="211"/>
    </location>
</feature>
<protein>
    <recommendedName>
        <fullName evidence="2">Bacteriophage T4 Gp32 single-stranded DNA-binding domain-containing protein</fullName>
    </recommendedName>
</protein>
<keyword evidence="4" id="KW-1185">Reference proteome</keyword>
<feature type="region of interest" description="Disordered" evidence="1">
    <location>
        <begin position="238"/>
        <end position="263"/>
    </location>
</feature>
<dbReference type="Proteomes" id="UP001246576">
    <property type="component" value="Unassembled WGS sequence"/>
</dbReference>
<name>A0ABU2EG55_9BURK</name>
<dbReference type="Gene3D" id="3.90.198.10">
    <property type="entry name" value="Replication Fork Single-Stranded Dna Binding Protein"/>
    <property type="match status" value="1"/>
</dbReference>
<dbReference type="RefSeq" id="WP_310839541.1">
    <property type="nucleotide sequence ID" value="NZ_JAVLSJ010000001.1"/>
</dbReference>
<dbReference type="EMBL" id="JAVLSJ010000001">
    <property type="protein sequence ID" value="MDR9847121.1"/>
    <property type="molecule type" value="Genomic_DNA"/>
</dbReference>
<sequence length="281" mass="30113">MDLEKLKSLMAAKKQSMKKTEKTVKVSPGKNRIRLLPGWRKGEEHVWFHDFGQHFIKDAADQIQAVYVCTSATFETRCPVCEALANATRAAGDDTVAETLEKAKASRTVLVNALMLDSNEPNTPVILELKRGVFAELVTIVEEWGASVFDLDNGQEIVINREGKGLNTKYSAQISPKKYPVPAAALTKLNNLDDYVKQESEEQQRRALGAINSVAGIAPPGADVPLTSASRLVGHSTSTASATVVDDEPDPTADIGSTASAAAAAPAITDDLDDLLASLPD</sequence>
<dbReference type="Pfam" id="PF08804">
    <property type="entry name" value="gp32"/>
    <property type="match status" value="1"/>
</dbReference>
<feature type="compositionally biased region" description="Low complexity" evidence="1">
    <location>
        <begin position="252"/>
        <end position="263"/>
    </location>
</feature>
<evidence type="ECO:0000313" key="4">
    <source>
        <dbReference type="Proteomes" id="UP001246576"/>
    </source>
</evidence>
<reference evidence="3" key="1">
    <citation type="submission" date="2023-09" db="EMBL/GenBank/DDBJ databases">
        <title>Description of first Herbaspirillum huttiense subsp. nephrolepsisexaltata and Herbaspirillum huttiense subsp. lycopersicon.</title>
        <authorList>
            <person name="Poudel M."/>
            <person name="Sharma A."/>
            <person name="Goss E."/>
            <person name="Tapia J.H."/>
            <person name="Harmon C.M."/>
            <person name="Jones J.B."/>
        </authorList>
    </citation>
    <scope>NUCLEOTIDE SEQUENCE</scope>
    <source>
        <strain evidence="3">SE1</strain>
    </source>
</reference>
<proteinExistence type="predicted"/>
<dbReference type="InterPro" id="IPR044947">
    <property type="entry name" value="Phage_T4_Gp32_ssDNA-bd_sf"/>
</dbReference>
<dbReference type="InterPro" id="IPR012339">
    <property type="entry name" value="Phage_T4_Gp32_ssDNA-bd"/>
</dbReference>
<comment type="caution">
    <text evidence="3">The sequence shown here is derived from an EMBL/GenBank/DDBJ whole genome shotgun (WGS) entry which is preliminary data.</text>
</comment>
<gene>
    <name evidence="3" type="ORF">RI048_02725</name>
</gene>
<evidence type="ECO:0000256" key="1">
    <source>
        <dbReference type="SAM" id="MobiDB-lite"/>
    </source>
</evidence>
<organism evidence="3 4">
    <name type="scientific">Herbaspirillum huttiense subsp. lycopersici</name>
    <dbReference type="NCBI Taxonomy" id="3074428"/>
    <lineage>
        <taxon>Bacteria</taxon>
        <taxon>Pseudomonadati</taxon>
        <taxon>Pseudomonadota</taxon>
        <taxon>Betaproteobacteria</taxon>
        <taxon>Burkholderiales</taxon>
        <taxon>Oxalobacteraceae</taxon>
        <taxon>Herbaspirillum</taxon>
    </lineage>
</organism>
<evidence type="ECO:0000259" key="2">
    <source>
        <dbReference type="Pfam" id="PF08804"/>
    </source>
</evidence>
<evidence type="ECO:0000313" key="3">
    <source>
        <dbReference type="EMBL" id="MDR9847121.1"/>
    </source>
</evidence>
<accession>A0ABU2EG55</accession>